<name>A0ABP6H7J0_9MICO</name>
<proteinExistence type="predicted"/>
<keyword evidence="2" id="KW-1185">Reference proteome</keyword>
<dbReference type="EMBL" id="BAAARN010000003">
    <property type="protein sequence ID" value="GAA2737332.1"/>
    <property type="molecule type" value="Genomic_DNA"/>
</dbReference>
<sequence>MTFFLDESPDVSQRQCSDCGAEYTLAKNFVLDESGPKAIVFSALHQHHGVLEAWIDAILGTFDGEATDQRTTFGARVGPVDGSPEPAATAVPAAAPYEDSDLWGHKLTREEALAHPLIDDFWAVVDFILENDPHVNHHVYGHLGH</sequence>
<comment type="caution">
    <text evidence="1">The sequence shown here is derived from an EMBL/GenBank/DDBJ whole genome shotgun (WGS) entry which is preliminary data.</text>
</comment>
<accession>A0ABP6H7J0</accession>
<reference evidence="2" key="1">
    <citation type="journal article" date="2019" name="Int. J. Syst. Evol. Microbiol.">
        <title>The Global Catalogue of Microorganisms (GCM) 10K type strain sequencing project: providing services to taxonomists for standard genome sequencing and annotation.</title>
        <authorList>
            <consortium name="The Broad Institute Genomics Platform"/>
            <consortium name="The Broad Institute Genome Sequencing Center for Infectious Disease"/>
            <person name="Wu L."/>
            <person name="Ma J."/>
        </authorList>
    </citation>
    <scope>NUCLEOTIDE SEQUENCE [LARGE SCALE GENOMIC DNA]</scope>
    <source>
        <strain evidence="2">JCM 16378</strain>
    </source>
</reference>
<protein>
    <recommendedName>
        <fullName evidence="3">DUF3800 domain-containing protein</fullName>
    </recommendedName>
</protein>
<dbReference type="Proteomes" id="UP001501326">
    <property type="component" value="Unassembled WGS sequence"/>
</dbReference>
<dbReference type="RefSeq" id="WP_344193695.1">
    <property type="nucleotide sequence ID" value="NZ_BAAARN010000003.1"/>
</dbReference>
<gene>
    <name evidence="1" type="ORF">GCM10009867_24060</name>
</gene>
<evidence type="ECO:0000313" key="1">
    <source>
        <dbReference type="EMBL" id="GAA2737332.1"/>
    </source>
</evidence>
<evidence type="ECO:0000313" key="2">
    <source>
        <dbReference type="Proteomes" id="UP001501326"/>
    </source>
</evidence>
<organism evidence="1 2">
    <name type="scientific">Pedococcus aerophilus</name>
    <dbReference type="NCBI Taxonomy" id="436356"/>
    <lineage>
        <taxon>Bacteria</taxon>
        <taxon>Bacillati</taxon>
        <taxon>Actinomycetota</taxon>
        <taxon>Actinomycetes</taxon>
        <taxon>Micrococcales</taxon>
        <taxon>Intrasporangiaceae</taxon>
        <taxon>Pedococcus</taxon>
    </lineage>
</organism>
<evidence type="ECO:0008006" key="3">
    <source>
        <dbReference type="Google" id="ProtNLM"/>
    </source>
</evidence>